<evidence type="ECO:0000313" key="1">
    <source>
        <dbReference type="EMBL" id="KAF9529549.1"/>
    </source>
</evidence>
<dbReference type="AlphaFoldDB" id="A0A9P6JRB0"/>
<name>A0A9P6JRB0_9AGAR</name>
<sequence>MDRIPPVPESIATHIRSLYFPVSQNSGPNLCRLCFGRALQPFPANIGQSKSEGPRKFFSSNNFPIDLEHYKGLRRVVGANLLPSPEEIV</sequence>
<organism evidence="1 2">
    <name type="scientific">Crepidotus variabilis</name>
    <dbReference type="NCBI Taxonomy" id="179855"/>
    <lineage>
        <taxon>Eukaryota</taxon>
        <taxon>Fungi</taxon>
        <taxon>Dikarya</taxon>
        <taxon>Basidiomycota</taxon>
        <taxon>Agaricomycotina</taxon>
        <taxon>Agaricomycetes</taxon>
        <taxon>Agaricomycetidae</taxon>
        <taxon>Agaricales</taxon>
        <taxon>Agaricineae</taxon>
        <taxon>Crepidotaceae</taxon>
        <taxon>Crepidotus</taxon>
    </lineage>
</organism>
<protein>
    <submittedName>
        <fullName evidence="1">Uncharacterized protein</fullName>
    </submittedName>
</protein>
<dbReference type="EMBL" id="MU157845">
    <property type="protein sequence ID" value="KAF9529549.1"/>
    <property type="molecule type" value="Genomic_DNA"/>
</dbReference>
<evidence type="ECO:0000313" key="2">
    <source>
        <dbReference type="Proteomes" id="UP000807306"/>
    </source>
</evidence>
<dbReference type="Proteomes" id="UP000807306">
    <property type="component" value="Unassembled WGS sequence"/>
</dbReference>
<gene>
    <name evidence="1" type="ORF">CPB83DRAFT_257252</name>
</gene>
<comment type="caution">
    <text evidence="1">The sequence shown here is derived from an EMBL/GenBank/DDBJ whole genome shotgun (WGS) entry which is preliminary data.</text>
</comment>
<reference evidence="1" key="1">
    <citation type="submission" date="2020-11" db="EMBL/GenBank/DDBJ databases">
        <authorList>
            <consortium name="DOE Joint Genome Institute"/>
            <person name="Ahrendt S."/>
            <person name="Riley R."/>
            <person name="Andreopoulos W."/>
            <person name="Labutti K."/>
            <person name="Pangilinan J."/>
            <person name="Ruiz-Duenas F.J."/>
            <person name="Barrasa J.M."/>
            <person name="Sanchez-Garcia M."/>
            <person name="Camarero S."/>
            <person name="Miyauchi S."/>
            <person name="Serrano A."/>
            <person name="Linde D."/>
            <person name="Babiker R."/>
            <person name="Drula E."/>
            <person name="Ayuso-Fernandez I."/>
            <person name="Pacheco R."/>
            <person name="Padilla G."/>
            <person name="Ferreira P."/>
            <person name="Barriuso J."/>
            <person name="Kellner H."/>
            <person name="Castanera R."/>
            <person name="Alfaro M."/>
            <person name="Ramirez L."/>
            <person name="Pisabarro A.G."/>
            <person name="Kuo A."/>
            <person name="Tritt A."/>
            <person name="Lipzen A."/>
            <person name="He G."/>
            <person name="Yan M."/>
            <person name="Ng V."/>
            <person name="Cullen D."/>
            <person name="Martin F."/>
            <person name="Rosso M.-N."/>
            <person name="Henrissat B."/>
            <person name="Hibbett D."/>
            <person name="Martinez A.T."/>
            <person name="Grigoriev I.V."/>
        </authorList>
    </citation>
    <scope>NUCLEOTIDE SEQUENCE</scope>
    <source>
        <strain evidence="1">CBS 506.95</strain>
    </source>
</reference>
<dbReference type="OrthoDB" id="2993351at2759"/>
<proteinExistence type="predicted"/>
<accession>A0A9P6JRB0</accession>
<keyword evidence="2" id="KW-1185">Reference proteome</keyword>